<feature type="region of interest" description="Disordered" evidence="13">
    <location>
        <begin position="58"/>
        <end position="90"/>
    </location>
</feature>
<evidence type="ECO:0000256" key="8">
    <source>
        <dbReference type="ARBA" id="ARBA00022824"/>
    </source>
</evidence>
<evidence type="ECO:0000256" key="5">
    <source>
        <dbReference type="ARBA" id="ARBA00022676"/>
    </source>
</evidence>
<comment type="similarity">
    <text evidence="12">Belongs to the glycosyltransferase group 1 family. Glycosyltransferase 4 subfamily.</text>
</comment>
<dbReference type="SUPFAM" id="SSF53756">
    <property type="entry name" value="UDP-Glycosyltransferase/glycogen phosphorylase"/>
    <property type="match status" value="1"/>
</dbReference>
<gene>
    <name evidence="16" type="ORF">AB675_2121</name>
</gene>
<dbReference type="EMBL" id="LFJN01000006">
    <property type="protein sequence ID" value="KPI43084.1"/>
    <property type="molecule type" value="Genomic_DNA"/>
</dbReference>
<dbReference type="Pfam" id="PF00534">
    <property type="entry name" value="Glycos_transf_1"/>
    <property type="match status" value="1"/>
</dbReference>
<keyword evidence="8 12" id="KW-0256">Endoplasmic reticulum</keyword>
<evidence type="ECO:0000256" key="12">
    <source>
        <dbReference type="RuleBase" id="RU367051"/>
    </source>
</evidence>
<dbReference type="GO" id="GO:0004377">
    <property type="term" value="F:GDP-Man:Man(3)GlcNAc(2)-PP-Dol alpha-1,2-mannosyltransferase activity"/>
    <property type="evidence" value="ECO:0007669"/>
    <property type="project" value="UniProtKB-UniRule"/>
</dbReference>
<dbReference type="InterPro" id="IPR001296">
    <property type="entry name" value="Glyco_trans_1"/>
</dbReference>
<comment type="function">
    <text evidence="12">GDP-Man:Man(3)GlcNAc(2)-PP-Dol alpha-1,2-mannosyltransferase that operates in the biosynthetic pathway of dolichol-linked oligosaccharides, the glycan precursors employed in protein asparagine (N)-glycosylation. The assembly of dolichol-linked oligosaccharides begins on the cytosolic side of the endoplasmic reticulum membrane and finishes in its lumen. The sequential addition of sugars to dolichol pyrophosphate produces dolichol-linked oligosaccharides containing fourteen sugars, including two GlcNAcs, nine mannoses and three glucoses. Once assembled, the oligosaccharide is transferred from the lipid to nascent proteins by oligosaccharyltransferases. Catalyzes, on the cytoplasmic face of the endoplasmic reticulum, the addition of the fourth and fifth mannose residues to the dolichol-linked oligosaccharide chain, to produce Man(5)GlcNAc(2)-PP-dolichol core oligosaccharide.</text>
</comment>
<name>A0A0N1H8C4_9EURO</name>
<proteinExistence type="inferred from homology"/>
<evidence type="ECO:0000256" key="4">
    <source>
        <dbReference type="ARBA" id="ARBA00022018"/>
    </source>
</evidence>
<evidence type="ECO:0000256" key="10">
    <source>
        <dbReference type="ARBA" id="ARBA00023136"/>
    </source>
</evidence>
<dbReference type="OrthoDB" id="2276068at2759"/>
<evidence type="ECO:0000256" key="11">
    <source>
        <dbReference type="ARBA" id="ARBA00045065"/>
    </source>
</evidence>
<keyword evidence="7" id="KW-0812">Transmembrane</keyword>
<organism evidence="16 17">
    <name type="scientific">Cyphellophora attinorum</name>
    <dbReference type="NCBI Taxonomy" id="1664694"/>
    <lineage>
        <taxon>Eukaryota</taxon>
        <taxon>Fungi</taxon>
        <taxon>Dikarya</taxon>
        <taxon>Ascomycota</taxon>
        <taxon>Pezizomycotina</taxon>
        <taxon>Eurotiomycetes</taxon>
        <taxon>Chaetothyriomycetidae</taxon>
        <taxon>Chaetothyriales</taxon>
        <taxon>Cyphellophoraceae</taxon>
        <taxon>Cyphellophora</taxon>
    </lineage>
</organism>
<evidence type="ECO:0000256" key="3">
    <source>
        <dbReference type="ARBA" id="ARBA00012645"/>
    </source>
</evidence>
<evidence type="ECO:0000256" key="6">
    <source>
        <dbReference type="ARBA" id="ARBA00022679"/>
    </source>
</evidence>
<evidence type="ECO:0000256" key="13">
    <source>
        <dbReference type="SAM" id="MobiDB-lite"/>
    </source>
</evidence>
<evidence type="ECO:0000313" key="17">
    <source>
        <dbReference type="Proteomes" id="UP000038010"/>
    </source>
</evidence>
<comment type="caution">
    <text evidence="16">The sequence shown here is derived from an EMBL/GenBank/DDBJ whole genome shotgun (WGS) entry which is preliminary data.</text>
</comment>
<evidence type="ECO:0000259" key="14">
    <source>
        <dbReference type="Pfam" id="PF00534"/>
    </source>
</evidence>
<dbReference type="PANTHER" id="PTHR45919">
    <property type="entry name" value="GDP-MAN:MAN(3)GLCNAC(2)-PP-DOL ALPHA-1,2-MANNOSYLTRANSFERASE"/>
    <property type="match status" value="1"/>
</dbReference>
<dbReference type="AlphaFoldDB" id="A0A0N1H8C4"/>
<keyword evidence="5 12" id="KW-0328">Glycosyltransferase</keyword>
<evidence type="ECO:0000256" key="1">
    <source>
        <dbReference type="ARBA" id="ARBA00004389"/>
    </source>
</evidence>
<dbReference type="Gene3D" id="3.40.50.2000">
    <property type="entry name" value="Glycogen Phosphorylase B"/>
    <property type="match status" value="1"/>
</dbReference>
<sequence length="522" mass="58160">MSSKKLLFGLIAAVPVAALLTPFLALLLLRLWGSLLHAGSSDRRHAICAHVEEERKAAREQRRKSQDLGDDDWEKVENTASAPNGGVPKDTEWEGIVGFFHPFCNAGGGGERVLWAAIAATQRQWPNAICAVYTGDHEIDKSAIVAKVEERFDIVLREETVTFIYLTTRQFVLPSSWPYFTLLGQSLGSLVLAWDAFHLLVPDIFIDTMGYAFAVAFCKLLFPSVPTAAYVHYPTISTDMLASLDDQTGTRGIHSGLGGGRRGQVKRYYWHFFARLYGWVGRHIDVVMCNSTWTYNHIMEDLIHSIALTPQTSAARSRDNIILYIAQFRPEKNHSLILRAFSRYVHHLSHNSDPARLVMIGSVRANTPDEKHIYALRIEARELGINERTTFITDAPFSTIQEFLGKASIGVNGMYAEHFGIGNVEGLAAGLIPVVHRSGGPYLDIVVPFQGGEVGFHAETEQEYAEAFEKVAGMDGDAILAMRTRGRASSRRFGEGVFRDGWVKNMQELVRLQRKINPGKKS</sequence>
<dbReference type="STRING" id="1664694.A0A0N1H8C4"/>
<dbReference type="CDD" id="cd03806">
    <property type="entry name" value="GT4_ALG11-like"/>
    <property type="match status" value="1"/>
</dbReference>
<feature type="compositionally biased region" description="Basic and acidic residues" evidence="13">
    <location>
        <begin position="58"/>
        <end position="67"/>
    </location>
</feature>
<keyword evidence="17" id="KW-1185">Reference proteome</keyword>
<evidence type="ECO:0000313" key="16">
    <source>
        <dbReference type="EMBL" id="KPI43084.1"/>
    </source>
</evidence>
<comment type="subcellular location">
    <subcellularLocation>
        <location evidence="1">Endoplasmic reticulum membrane</location>
        <topology evidence="1">Single-pass membrane protein</topology>
    </subcellularLocation>
</comment>
<evidence type="ECO:0000256" key="2">
    <source>
        <dbReference type="ARBA" id="ARBA00004922"/>
    </source>
</evidence>
<dbReference type="GeneID" id="28733946"/>
<protein>
    <recommendedName>
        <fullName evidence="4 12">GDP-Man:Man(3)GlcNAc(2)-PP-Dol alpha-1,2-mannosyltransferase</fullName>
        <ecNumber evidence="3 12">2.4.1.131</ecNumber>
    </recommendedName>
</protein>
<dbReference type="EC" id="2.4.1.131" evidence="3 12"/>
<dbReference type="Proteomes" id="UP000038010">
    <property type="component" value="Unassembled WGS sequence"/>
</dbReference>
<keyword evidence="9" id="KW-1133">Transmembrane helix</keyword>
<dbReference type="InterPro" id="IPR031814">
    <property type="entry name" value="ALG11_N"/>
</dbReference>
<evidence type="ECO:0000259" key="15">
    <source>
        <dbReference type="Pfam" id="PF15924"/>
    </source>
</evidence>
<keyword evidence="6 12" id="KW-0808">Transferase</keyword>
<feature type="domain" description="Glycosyl transferase family 1" evidence="14">
    <location>
        <begin position="312"/>
        <end position="471"/>
    </location>
</feature>
<keyword evidence="10" id="KW-0472">Membrane</keyword>
<dbReference type="GO" id="GO:0006487">
    <property type="term" value="P:protein N-linked glycosylation"/>
    <property type="evidence" value="ECO:0007669"/>
    <property type="project" value="TreeGrafter"/>
</dbReference>
<reference evidence="16 17" key="1">
    <citation type="submission" date="2015-06" db="EMBL/GenBank/DDBJ databases">
        <title>Draft genome of the ant-associated black yeast Phialophora attae CBS 131958.</title>
        <authorList>
            <person name="Moreno L.F."/>
            <person name="Stielow B.J."/>
            <person name="de Hoog S."/>
            <person name="Vicente V.A."/>
            <person name="Weiss V.A."/>
            <person name="de Vries M."/>
            <person name="Cruz L.M."/>
            <person name="Souza E.M."/>
        </authorList>
    </citation>
    <scope>NUCLEOTIDE SEQUENCE [LARGE SCALE GENOMIC DNA]</scope>
    <source>
        <strain evidence="16 17">CBS 131958</strain>
    </source>
</reference>
<comment type="catalytic activity">
    <reaction evidence="11 12">
        <text>an alpha-D-Man-(1-&gt;3)-[alpha-D-Man-(1-&gt;6)]-beta-D-Man-(1-&gt;4)-beta-D-GlcNAc-(1-&gt;4)-alpha-D-GlcNAc-diphospho-di-trans,poly-cis-dolichol + 2 GDP-alpha-D-mannose = an alpha-D-Man-(1-&gt;2)-alpha-D-Man-(1-&gt;2)-alpha-D-Man-(1-&gt;3)-[alpha-D-Man-(1-&gt;6)]-beta-D-Man-(1-&gt;4)-beta-D-GlcNAc-(1-&gt;4)-alpha-D-GlcNAc-diphospho-di-trans,poly-cis-dolichol + 2 GDP + 2 H(+)</text>
        <dbReference type="Rhea" id="RHEA:29523"/>
        <dbReference type="Rhea" id="RHEA-COMP:19515"/>
        <dbReference type="Rhea" id="RHEA-COMP:19516"/>
        <dbReference type="ChEBI" id="CHEBI:15378"/>
        <dbReference type="ChEBI" id="CHEBI:57527"/>
        <dbReference type="ChEBI" id="CHEBI:58189"/>
        <dbReference type="ChEBI" id="CHEBI:132511"/>
        <dbReference type="ChEBI" id="CHEBI:132515"/>
        <dbReference type="EC" id="2.4.1.131"/>
    </reaction>
    <physiologicalReaction direction="left-to-right" evidence="11 12">
        <dbReference type="Rhea" id="RHEA:29524"/>
    </physiologicalReaction>
</comment>
<feature type="domain" description="ALG11 mannosyltransferase N-terminal" evidence="15">
    <location>
        <begin position="95"/>
        <end position="299"/>
    </location>
</feature>
<evidence type="ECO:0000256" key="9">
    <source>
        <dbReference type="ARBA" id="ARBA00022989"/>
    </source>
</evidence>
<dbReference type="UniPathway" id="UPA00378"/>
<dbReference type="Pfam" id="PF15924">
    <property type="entry name" value="ALG11_N"/>
    <property type="match status" value="1"/>
</dbReference>
<evidence type="ECO:0000256" key="7">
    <source>
        <dbReference type="ARBA" id="ARBA00022692"/>
    </source>
</evidence>
<dbReference type="InterPro" id="IPR038013">
    <property type="entry name" value="ALG11"/>
</dbReference>
<dbReference type="VEuPathDB" id="FungiDB:AB675_2121"/>
<dbReference type="GO" id="GO:0005789">
    <property type="term" value="C:endoplasmic reticulum membrane"/>
    <property type="evidence" value="ECO:0007669"/>
    <property type="project" value="UniProtKB-SubCell"/>
</dbReference>
<dbReference type="RefSeq" id="XP_018003047.1">
    <property type="nucleotide sequence ID" value="XM_018142066.1"/>
</dbReference>
<dbReference type="PANTHER" id="PTHR45919:SF1">
    <property type="entry name" value="GDP-MAN:MAN(3)GLCNAC(2)-PP-DOL ALPHA-1,2-MANNOSYLTRANSFERASE"/>
    <property type="match status" value="1"/>
</dbReference>
<comment type="pathway">
    <text evidence="2 12">Protein modification; protein glycosylation.</text>
</comment>
<accession>A0A0N1H8C4</accession>